<evidence type="ECO:0000313" key="2">
    <source>
        <dbReference type="Proteomes" id="UP001321453"/>
    </source>
</evidence>
<dbReference type="Proteomes" id="UP001321453">
    <property type="component" value="Unassembled WGS sequence"/>
</dbReference>
<name>A0ABT7SA03_9CELL</name>
<dbReference type="RefSeq" id="WP_289447954.1">
    <property type="nucleotide sequence ID" value="NZ_JAUCGR010000004.1"/>
</dbReference>
<sequence length="44" mass="4848">MTFVGIVIVLLLAWAAVRTVARVRGDGLRDEPHVARCPRCGDTR</sequence>
<comment type="caution">
    <text evidence="1">The sequence shown here is derived from an EMBL/GenBank/DDBJ whole genome shotgun (WGS) entry which is preliminary data.</text>
</comment>
<evidence type="ECO:0000313" key="1">
    <source>
        <dbReference type="EMBL" id="MDM7832456.1"/>
    </source>
</evidence>
<evidence type="ECO:0008006" key="3">
    <source>
        <dbReference type="Google" id="ProtNLM"/>
    </source>
</evidence>
<gene>
    <name evidence="1" type="ORF">QRT05_14030</name>
</gene>
<reference evidence="1 2" key="1">
    <citation type="submission" date="2023-06" db="EMBL/GenBank/DDBJ databases">
        <title>Cellulomonas sp. MW9 Whole genome sequence.</title>
        <authorList>
            <person name="Park S."/>
        </authorList>
    </citation>
    <scope>NUCLEOTIDE SEQUENCE [LARGE SCALE GENOMIC DNA]</scope>
    <source>
        <strain evidence="1 2">MW9</strain>
    </source>
</reference>
<keyword evidence="2" id="KW-1185">Reference proteome</keyword>
<proteinExistence type="predicted"/>
<organism evidence="1 2">
    <name type="scientific">Cellulomonas edaphi</name>
    <dbReference type="NCBI Taxonomy" id="3053468"/>
    <lineage>
        <taxon>Bacteria</taxon>
        <taxon>Bacillati</taxon>
        <taxon>Actinomycetota</taxon>
        <taxon>Actinomycetes</taxon>
        <taxon>Micrococcales</taxon>
        <taxon>Cellulomonadaceae</taxon>
        <taxon>Cellulomonas</taxon>
    </lineage>
</organism>
<accession>A0ABT7SA03</accession>
<dbReference type="EMBL" id="JAUCGR010000004">
    <property type="protein sequence ID" value="MDM7832456.1"/>
    <property type="molecule type" value="Genomic_DNA"/>
</dbReference>
<protein>
    <recommendedName>
        <fullName evidence="3">FeoB-associated Cys-rich membrane protein</fullName>
    </recommendedName>
</protein>